<evidence type="ECO:0000256" key="3">
    <source>
        <dbReference type="ARBA" id="ARBA00022840"/>
    </source>
</evidence>
<dbReference type="RefSeq" id="WP_169148599.1">
    <property type="nucleotide sequence ID" value="NZ_JABBGA010000050.1"/>
</dbReference>
<dbReference type="GO" id="GO:0006260">
    <property type="term" value="P:DNA replication"/>
    <property type="evidence" value="ECO:0007669"/>
    <property type="project" value="TreeGrafter"/>
</dbReference>
<organism evidence="5 6">
    <name type="scientific">Zoogloea dura</name>
    <dbReference type="NCBI Taxonomy" id="2728840"/>
    <lineage>
        <taxon>Bacteria</taxon>
        <taxon>Pseudomonadati</taxon>
        <taxon>Pseudomonadota</taxon>
        <taxon>Betaproteobacteria</taxon>
        <taxon>Rhodocyclales</taxon>
        <taxon>Zoogloeaceae</taxon>
        <taxon>Zoogloea</taxon>
    </lineage>
</organism>
<dbReference type="Gene3D" id="3.40.50.300">
    <property type="entry name" value="P-loop containing nucleotide triphosphate hydrolases"/>
    <property type="match status" value="1"/>
</dbReference>
<dbReference type="SUPFAM" id="SSF52540">
    <property type="entry name" value="P-loop containing nucleoside triphosphate hydrolases"/>
    <property type="match status" value="1"/>
</dbReference>
<dbReference type="GO" id="GO:0005524">
    <property type="term" value="F:ATP binding"/>
    <property type="evidence" value="ECO:0007669"/>
    <property type="project" value="UniProtKB-KW"/>
</dbReference>
<dbReference type="NCBIfam" id="NF038214">
    <property type="entry name" value="IS21_help_AAA"/>
    <property type="match status" value="1"/>
</dbReference>
<evidence type="ECO:0000256" key="2">
    <source>
        <dbReference type="ARBA" id="ARBA00022741"/>
    </source>
</evidence>
<dbReference type="InterPro" id="IPR027417">
    <property type="entry name" value="P-loop_NTPase"/>
</dbReference>
<comment type="similarity">
    <text evidence="1">Belongs to the IS21/IS1162 putative ATP-binding protein family.</text>
</comment>
<dbReference type="PANTHER" id="PTHR30050:SF4">
    <property type="entry name" value="ATP-BINDING PROTEIN RV3427C IN INSERTION SEQUENCE-RELATED"/>
    <property type="match status" value="1"/>
</dbReference>
<keyword evidence="6" id="KW-1185">Reference proteome</keyword>
<dbReference type="CDD" id="cd00009">
    <property type="entry name" value="AAA"/>
    <property type="match status" value="1"/>
</dbReference>
<dbReference type="EMBL" id="JABBGA010000050">
    <property type="protein sequence ID" value="NML29105.1"/>
    <property type="molecule type" value="Genomic_DNA"/>
</dbReference>
<dbReference type="SMART" id="SM00382">
    <property type="entry name" value="AAA"/>
    <property type="match status" value="1"/>
</dbReference>
<dbReference type="InterPro" id="IPR003593">
    <property type="entry name" value="AAA+_ATPase"/>
</dbReference>
<dbReference type="Pfam" id="PF01695">
    <property type="entry name" value="IstB_IS21"/>
    <property type="match status" value="1"/>
</dbReference>
<dbReference type="PANTHER" id="PTHR30050">
    <property type="entry name" value="CHROMOSOMAL REPLICATION INITIATOR PROTEIN DNAA"/>
    <property type="match status" value="1"/>
</dbReference>
<reference evidence="5 6" key="1">
    <citation type="submission" date="2020-04" db="EMBL/GenBank/DDBJ databases">
        <title>Zoogloea sp. G-4-1-14 isolated from soil.</title>
        <authorList>
            <person name="Dahal R.H."/>
        </authorList>
    </citation>
    <scope>NUCLEOTIDE SEQUENCE [LARGE SCALE GENOMIC DNA]</scope>
    <source>
        <strain evidence="5 6">G-4-1-14</strain>
    </source>
</reference>
<dbReference type="PIRSF" id="PIRSF003073">
    <property type="entry name" value="DNAC_TnpB_IstB"/>
    <property type="match status" value="1"/>
</dbReference>
<dbReference type="AlphaFoldDB" id="A0A848GEC4"/>
<evidence type="ECO:0000256" key="1">
    <source>
        <dbReference type="ARBA" id="ARBA00008059"/>
    </source>
</evidence>
<dbReference type="InterPro" id="IPR002611">
    <property type="entry name" value="IstB_ATP-bd"/>
</dbReference>
<gene>
    <name evidence="5" type="ORF">HHL15_25505</name>
</gene>
<proteinExistence type="inferred from homology"/>
<evidence type="ECO:0000313" key="6">
    <source>
        <dbReference type="Proteomes" id="UP000580043"/>
    </source>
</evidence>
<dbReference type="InterPro" id="IPR028350">
    <property type="entry name" value="DNAC/IstB-like"/>
</dbReference>
<keyword evidence="3 5" id="KW-0067">ATP-binding</keyword>
<keyword evidence="2" id="KW-0547">Nucleotide-binding</keyword>
<protein>
    <submittedName>
        <fullName evidence="5">ATP-binding protein</fullName>
    </submittedName>
</protein>
<comment type="caution">
    <text evidence="5">The sequence shown here is derived from an EMBL/GenBank/DDBJ whole genome shotgun (WGS) entry which is preliminary data.</text>
</comment>
<feature type="domain" description="AAA+ ATPase" evidence="4">
    <location>
        <begin position="99"/>
        <end position="237"/>
    </location>
</feature>
<evidence type="ECO:0000313" key="5">
    <source>
        <dbReference type="EMBL" id="NML29105.1"/>
    </source>
</evidence>
<evidence type="ECO:0000259" key="4">
    <source>
        <dbReference type="SMART" id="SM00382"/>
    </source>
</evidence>
<dbReference type="Proteomes" id="UP000580043">
    <property type="component" value="Unassembled WGS sequence"/>
</dbReference>
<dbReference type="InterPro" id="IPR047661">
    <property type="entry name" value="IstB"/>
</dbReference>
<accession>A0A848GEC4</accession>
<sequence length="251" mass="28017">MLIQQTISQMRELRLTGMLNALELQMGQAAIQSLPFEDRLGMLVDAEVSTRDTKRMTKLQKDAKLKEPSACIEGIDYDPGRALDRSLINSLAMCNWVEVGQHVIITGATGAGKSWLACAFGTQLCRRGMLVRYFRLSRLIEDLVVAKGDGSLARLRAQLVRASVIILDDWLMAPMDAVSAREILELIDDRMGKSSLILTSQHPVSEWHDRIGEPTVADALLDRIVHSAHRIEIKGESLRKRRGMQNTKKVA</sequence>
<name>A0A848GEC4_9RHOO</name>